<feature type="transmembrane region" description="Helical" evidence="4">
    <location>
        <begin position="689"/>
        <end position="709"/>
    </location>
</feature>
<dbReference type="Pfam" id="PF12796">
    <property type="entry name" value="Ank_2"/>
    <property type="match status" value="1"/>
</dbReference>
<keyword evidence="2" id="KW-0040">ANK repeat</keyword>
<evidence type="ECO:0000259" key="5">
    <source>
        <dbReference type="Pfam" id="PF13962"/>
    </source>
</evidence>
<evidence type="ECO:0000256" key="4">
    <source>
        <dbReference type="SAM" id="Phobius"/>
    </source>
</evidence>
<feature type="transmembrane region" description="Helical" evidence="4">
    <location>
        <begin position="657"/>
        <end position="682"/>
    </location>
</feature>
<dbReference type="PROSITE" id="PS50297">
    <property type="entry name" value="ANK_REP_REGION"/>
    <property type="match status" value="1"/>
</dbReference>
<keyword evidence="4" id="KW-0472">Membrane</keyword>
<name>A0A371E520_MUCPR</name>
<dbReference type="OrthoDB" id="1880601at2759"/>
<dbReference type="InterPro" id="IPR026961">
    <property type="entry name" value="PGG_dom"/>
</dbReference>
<reference evidence="6" key="1">
    <citation type="submission" date="2018-05" db="EMBL/GenBank/DDBJ databases">
        <title>Draft genome of Mucuna pruriens seed.</title>
        <authorList>
            <person name="Nnadi N.E."/>
            <person name="Vos R."/>
            <person name="Hasami M.H."/>
            <person name="Devisetty U.K."/>
            <person name="Aguiy J.C."/>
        </authorList>
    </citation>
    <scope>NUCLEOTIDE SEQUENCE [LARGE SCALE GENOMIC DNA]</scope>
    <source>
        <strain evidence="6">JCA_2017</strain>
    </source>
</reference>
<dbReference type="PANTHER" id="PTHR24177:SF329">
    <property type="entry name" value="ANKYRIN REPEAT PROTEIN"/>
    <property type="match status" value="1"/>
</dbReference>
<dbReference type="AlphaFoldDB" id="A0A371E520"/>
<comment type="subcellular location">
    <subcellularLocation>
        <location evidence="1">Cell membrane</location>
        <topology evidence="1">Peripheral membrane protein</topology>
        <orientation evidence="1">Cytoplasmic side</orientation>
    </subcellularLocation>
</comment>
<protein>
    <submittedName>
        <fullName evidence="6">Ankyrin repeat-containing protein ITN1</fullName>
    </submittedName>
</protein>
<organism evidence="6 7">
    <name type="scientific">Mucuna pruriens</name>
    <name type="common">Velvet bean</name>
    <name type="synonym">Dolichos pruriens</name>
    <dbReference type="NCBI Taxonomy" id="157652"/>
    <lineage>
        <taxon>Eukaryota</taxon>
        <taxon>Viridiplantae</taxon>
        <taxon>Streptophyta</taxon>
        <taxon>Embryophyta</taxon>
        <taxon>Tracheophyta</taxon>
        <taxon>Spermatophyta</taxon>
        <taxon>Magnoliopsida</taxon>
        <taxon>eudicotyledons</taxon>
        <taxon>Gunneridae</taxon>
        <taxon>Pentapetalae</taxon>
        <taxon>rosids</taxon>
        <taxon>fabids</taxon>
        <taxon>Fabales</taxon>
        <taxon>Fabaceae</taxon>
        <taxon>Papilionoideae</taxon>
        <taxon>50 kb inversion clade</taxon>
        <taxon>NPAAA clade</taxon>
        <taxon>indigoferoid/millettioid clade</taxon>
        <taxon>Phaseoleae</taxon>
        <taxon>Mucuna</taxon>
    </lineage>
</organism>
<dbReference type="Pfam" id="PF13962">
    <property type="entry name" value="PGG"/>
    <property type="match status" value="1"/>
</dbReference>
<dbReference type="EMBL" id="QJKJ01016330">
    <property type="protein sequence ID" value="RDX61132.1"/>
    <property type="molecule type" value="Genomic_DNA"/>
</dbReference>
<dbReference type="PROSITE" id="PS50088">
    <property type="entry name" value="ANK_REPEAT"/>
    <property type="match status" value="1"/>
</dbReference>
<dbReference type="InterPro" id="IPR036770">
    <property type="entry name" value="Ankyrin_rpt-contain_sf"/>
</dbReference>
<dbReference type="Proteomes" id="UP000257109">
    <property type="component" value="Unassembled WGS sequence"/>
</dbReference>
<dbReference type="PANTHER" id="PTHR24177">
    <property type="entry name" value="CASKIN"/>
    <property type="match status" value="1"/>
</dbReference>
<evidence type="ECO:0000256" key="3">
    <source>
        <dbReference type="SAM" id="MobiDB-lite"/>
    </source>
</evidence>
<sequence length="734" mass="82978">MSGGASIAWNGIVVEVLNRDNYSNWSALVKNYLKGNGLWYNIINDNEEDQTHGVGNTIEDNEEDQTNDDPGNPWMAAKEKEYDAEWEWKNSRALHAIQLSCGKALGQIRKVKTAQEAWAHLRTSFGEEVKAHGFTQRRTEVRTSTLQVLVKKGFLDDAKLSMDTCPEDVFVRSPDTGRTVLHVAVAAGHEEMVERLAKMGKKRLLRMRDKKGYTALALAAKLTDNKKMAEWMVMNGGEELLTIAVRAEEVDEIPVLLASAKGHKQITRYLFHKTPLAVFTQNNWQYGVVLLSRCISNEIFDVAAAILQHPHAREIPLYHPKKELRPIYALAHMPCAFPSTGTKLNWWKWFIYNNICRVEDHNNEARIEIIIHEPDEIARPKIMTHTLPVIEEIYEKKKDHYHVLEILNCLCKRISASDEYELHYASAHDAILQAAKNGITEFIESMRDANPEFLLTMDESGRGIFAHAIVNRREEVFQLIHDVGRKEIITSHEDTLGNNLLHIAAELGPSRYLDRLSNAALQMQRELQWFQEVKGVLPRWCHEAKDANGKTASEVFSEEHKELLKSGQQWAKETASSFTLVGTLIITIMFAAAFTVPGGNNDSNGIPIFLGKKIFTFFIISVTLSLVMSSSSVLMFIGILTSRYAEDDFVRSLPLKLLFGLVSLFLSVASMMCAFCDTLALVLKGYRRVIIAAMWLALLPILVFVPSLLRLASEISQSTVRYNKLTAKKKKNRG</sequence>
<dbReference type="Gene3D" id="1.25.40.20">
    <property type="entry name" value="Ankyrin repeat-containing domain"/>
    <property type="match status" value="2"/>
</dbReference>
<feature type="domain" description="PGG" evidence="5">
    <location>
        <begin position="569"/>
        <end position="679"/>
    </location>
</feature>
<evidence type="ECO:0000256" key="2">
    <source>
        <dbReference type="PROSITE-ProRule" id="PRU00023"/>
    </source>
</evidence>
<proteinExistence type="predicted"/>
<feature type="repeat" description="ANK" evidence="2">
    <location>
        <begin position="176"/>
        <end position="200"/>
    </location>
</feature>
<keyword evidence="4" id="KW-1133">Transmembrane helix</keyword>
<comment type="caution">
    <text evidence="6">The sequence shown here is derived from an EMBL/GenBank/DDBJ whole genome shotgun (WGS) entry which is preliminary data.</text>
</comment>
<keyword evidence="7" id="KW-1185">Reference proteome</keyword>
<accession>A0A371E520</accession>
<keyword evidence="4" id="KW-0812">Transmembrane</keyword>
<dbReference type="SMART" id="SM00248">
    <property type="entry name" value="ANK"/>
    <property type="match status" value="2"/>
</dbReference>
<evidence type="ECO:0000313" key="6">
    <source>
        <dbReference type="EMBL" id="RDX61132.1"/>
    </source>
</evidence>
<dbReference type="GO" id="GO:0005886">
    <property type="term" value="C:plasma membrane"/>
    <property type="evidence" value="ECO:0007669"/>
    <property type="project" value="UniProtKB-SubCell"/>
</dbReference>
<dbReference type="STRING" id="157652.A0A371E520"/>
<evidence type="ECO:0000313" key="7">
    <source>
        <dbReference type="Proteomes" id="UP000257109"/>
    </source>
</evidence>
<gene>
    <name evidence="6" type="primary">ITN1</name>
    <name evidence="6" type="ORF">CR513_60660</name>
</gene>
<feature type="non-terminal residue" evidence="6">
    <location>
        <position position="1"/>
    </location>
</feature>
<dbReference type="SUPFAM" id="SSF140860">
    <property type="entry name" value="Pseudo ankyrin repeat-like"/>
    <property type="match status" value="1"/>
</dbReference>
<feature type="transmembrane region" description="Helical" evidence="4">
    <location>
        <begin position="575"/>
        <end position="594"/>
    </location>
</feature>
<evidence type="ECO:0000256" key="1">
    <source>
        <dbReference type="ARBA" id="ARBA00004413"/>
    </source>
</evidence>
<feature type="region of interest" description="Disordered" evidence="3">
    <location>
        <begin position="50"/>
        <end position="72"/>
    </location>
</feature>
<dbReference type="SUPFAM" id="SSF48403">
    <property type="entry name" value="Ankyrin repeat"/>
    <property type="match status" value="1"/>
</dbReference>
<dbReference type="InterPro" id="IPR002110">
    <property type="entry name" value="Ankyrin_rpt"/>
</dbReference>
<feature type="transmembrane region" description="Helical" evidence="4">
    <location>
        <begin position="614"/>
        <end position="637"/>
    </location>
</feature>